<evidence type="ECO:0000256" key="1">
    <source>
        <dbReference type="ARBA" id="ARBA00009437"/>
    </source>
</evidence>
<comment type="caution">
    <text evidence="7">The sequence shown here is derived from an EMBL/GenBank/DDBJ whole genome shotgun (WGS) entry which is preliminary data.</text>
</comment>
<dbReference type="InterPro" id="IPR036388">
    <property type="entry name" value="WH-like_DNA-bd_sf"/>
</dbReference>
<keyword evidence="4 7" id="KW-0238">DNA-binding</keyword>
<dbReference type="Proteomes" id="UP001242480">
    <property type="component" value="Unassembled WGS sequence"/>
</dbReference>
<evidence type="ECO:0000256" key="3">
    <source>
        <dbReference type="ARBA" id="ARBA00023015"/>
    </source>
</evidence>
<feature type="domain" description="HTH lysR-type" evidence="6">
    <location>
        <begin position="74"/>
        <end position="131"/>
    </location>
</feature>
<dbReference type="InterPro" id="IPR000847">
    <property type="entry name" value="LysR_HTH_N"/>
</dbReference>
<proteinExistence type="inferred from homology"/>
<dbReference type="CDD" id="cd08460">
    <property type="entry name" value="PBP2_DntR_like_1"/>
    <property type="match status" value="1"/>
</dbReference>
<dbReference type="SUPFAM" id="SSF53850">
    <property type="entry name" value="Periplasmic binding protein-like II"/>
    <property type="match status" value="1"/>
</dbReference>
<dbReference type="InterPro" id="IPR005119">
    <property type="entry name" value="LysR_subst-bd"/>
</dbReference>
<evidence type="ECO:0000256" key="2">
    <source>
        <dbReference type="ARBA" id="ARBA00022458"/>
    </source>
</evidence>
<reference evidence="7 8" key="1">
    <citation type="submission" date="2023-07" db="EMBL/GenBank/DDBJ databases">
        <title>Genomic Encyclopedia of Type Strains, Phase IV (KMG-IV): sequencing the most valuable type-strain genomes for metagenomic binning, comparative biology and taxonomic classification.</title>
        <authorList>
            <person name="Goeker M."/>
        </authorList>
    </citation>
    <scope>NUCLEOTIDE SEQUENCE [LARGE SCALE GENOMIC DNA]</scope>
    <source>
        <strain evidence="7 8">DSM 19619</strain>
    </source>
</reference>
<keyword evidence="2" id="KW-0536">Nodulation</keyword>
<dbReference type="InterPro" id="IPR050389">
    <property type="entry name" value="LysR-type_TF"/>
</dbReference>
<evidence type="ECO:0000256" key="4">
    <source>
        <dbReference type="ARBA" id="ARBA00023125"/>
    </source>
</evidence>
<dbReference type="Pfam" id="PF00126">
    <property type="entry name" value="HTH_1"/>
    <property type="match status" value="1"/>
</dbReference>
<dbReference type="Gene3D" id="1.10.10.10">
    <property type="entry name" value="Winged helix-like DNA-binding domain superfamily/Winged helix DNA-binding domain"/>
    <property type="match status" value="1"/>
</dbReference>
<dbReference type="PANTHER" id="PTHR30118">
    <property type="entry name" value="HTH-TYPE TRANSCRIPTIONAL REGULATOR LEUO-RELATED"/>
    <property type="match status" value="1"/>
</dbReference>
<dbReference type="PROSITE" id="PS50931">
    <property type="entry name" value="HTH_LYSR"/>
    <property type="match status" value="1"/>
</dbReference>
<dbReference type="PANTHER" id="PTHR30118:SF15">
    <property type="entry name" value="TRANSCRIPTIONAL REGULATORY PROTEIN"/>
    <property type="match status" value="1"/>
</dbReference>
<evidence type="ECO:0000313" key="7">
    <source>
        <dbReference type="EMBL" id="MDQ0474106.1"/>
    </source>
</evidence>
<evidence type="ECO:0000313" key="8">
    <source>
        <dbReference type="Proteomes" id="UP001242480"/>
    </source>
</evidence>
<keyword evidence="5" id="KW-0804">Transcription</keyword>
<dbReference type="Pfam" id="PF03466">
    <property type="entry name" value="LysR_substrate"/>
    <property type="match status" value="1"/>
</dbReference>
<evidence type="ECO:0000259" key="6">
    <source>
        <dbReference type="PROSITE" id="PS50931"/>
    </source>
</evidence>
<keyword evidence="3" id="KW-0805">Transcription regulation</keyword>
<organism evidence="7 8">
    <name type="scientific">Labrys wisconsinensis</name>
    <dbReference type="NCBI Taxonomy" id="425677"/>
    <lineage>
        <taxon>Bacteria</taxon>
        <taxon>Pseudomonadati</taxon>
        <taxon>Pseudomonadota</taxon>
        <taxon>Alphaproteobacteria</taxon>
        <taxon>Hyphomicrobiales</taxon>
        <taxon>Xanthobacteraceae</taxon>
        <taxon>Labrys</taxon>
    </lineage>
</organism>
<accession>A0ABU0JKX1</accession>
<comment type="similarity">
    <text evidence="1">Belongs to the LysR transcriptional regulatory family.</text>
</comment>
<evidence type="ECO:0000256" key="5">
    <source>
        <dbReference type="ARBA" id="ARBA00023163"/>
    </source>
</evidence>
<dbReference type="GO" id="GO:0003677">
    <property type="term" value="F:DNA binding"/>
    <property type="evidence" value="ECO:0007669"/>
    <property type="project" value="UniProtKB-KW"/>
</dbReference>
<dbReference type="SUPFAM" id="SSF46785">
    <property type="entry name" value="Winged helix' DNA-binding domain"/>
    <property type="match status" value="1"/>
</dbReference>
<gene>
    <name evidence="7" type="ORF">QO011_007145</name>
</gene>
<dbReference type="InterPro" id="IPR036390">
    <property type="entry name" value="WH_DNA-bd_sf"/>
</dbReference>
<protein>
    <submittedName>
        <fullName evidence="7">DNA-binding transcriptional LysR family regulator</fullName>
    </submittedName>
</protein>
<sequence>MAETARRADEKDRTGGRLRSACRHLSISFVGWVTGHLGNRKPGARRVEIKVWLRQAPCRAEQTEQAYLMSKADVDLNLLAALDVVLAEGSVTGAARRLGLSSSAMSRTLTRLRSATGDPLLVRAGRGLVPTPRAAELRDRVHELARDVRAVLRPQIARVDVAALEQTFTIRVSEAFLEFLSGSVVAAVVRSAPRVRLRFAPKPDKDAGPLREGLIDLEIGLLGTSAPEIRTQLLFHDRRVGVARVGHPLLAGVTPERYAACNHIVASREGDVVEPIDGALEKLGLRRAVMVVVPGYPDAMRIARRSDLVAVVPRSCAMASDHPATAGLESFELPLPTPQFKISAMWHPRMDADPAHRWLRETVMSVCRAAYPRR</sequence>
<name>A0ABU0JKX1_9HYPH</name>
<dbReference type="EMBL" id="JAUSVX010000020">
    <property type="protein sequence ID" value="MDQ0474106.1"/>
    <property type="molecule type" value="Genomic_DNA"/>
</dbReference>
<dbReference type="Gene3D" id="3.40.190.10">
    <property type="entry name" value="Periplasmic binding protein-like II"/>
    <property type="match status" value="2"/>
</dbReference>
<keyword evidence="8" id="KW-1185">Reference proteome</keyword>